<protein>
    <submittedName>
        <fullName evidence="2">Uncharacterized protein</fullName>
    </submittedName>
</protein>
<name>A0ABT4KX23_9SPHI</name>
<organism evidence="2 3">
    <name type="scientific">Pedobacter rhodius</name>
    <dbReference type="NCBI Taxonomy" id="3004098"/>
    <lineage>
        <taxon>Bacteria</taxon>
        <taxon>Pseudomonadati</taxon>
        <taxon>Bacteroidota</taxon>
        <taxon>Sphingobacteriia</taxon>
        <taxon>Sphingobacteriales</taxon>
        <taxon>Sphingobacteriaceae</taxon>
        <taxon>Pedobacter</taxon>
    </lineage>
</organism>
<feature type="transmembrane region" description="Helical" evidence="1">
    <location>
        <begin position="98"/>
        <end position="122"/>
    </location>
</feature>
<comment type="caution">
    <text evidence="2">The sequence shown here is derived from an EMBL/GenBank/DDBJ whole genome shotgun (WGS) entry which is preliminary data.</text>
</comment>
<feature type="transmembrane region" description="Helical" evidence="1">
    <location>
        <begin position="7"/>
        <end position="26"/>
    </location>
</feature>
<feature type="transmembrane region" description="Helical" evidence="1">
    <location>
        <begin position="38"/>
        <end position="61"/>
    </location>
</feature>
<proteinExistence type="predicted"/>
<dbReference type="EMBL" id="JAPWGL010000001">
    <property type="protein sequence ID" value="MCZ4222418.1"/>
    <property type="molecule type" value="Genomic_DNA"/>
</dbReference>
<keyword evidence="1" id="KW-0472">Membrane</keyword>
<dbReference type="RefSeq" id="WP_269414220.1">
    <property type="nucleotide sequence ID" value="NZ_JAPWGL010000001.1"/>
</dbReference>
<accession>A0ABT4KX23</accession>
<keyword evidence="3" id="KW-1185">Reference proteome</keyword>
<keyword evidence="1" id="KW-1133">Transmembrane helix</keyword>
<sequence length="124" mass="14466">MAVIFKPYNFLILVATLFFIASFFVTRKTIEVNLSDSYYIIGFIQFLRMVAVVLFIFSAFYKLLKRYLNLLILSYLHIVIMLIAIGIFIFITDPFGKALNWITLIFILSQILFLTNICFGILKK</sequence>
<evidence type="ECO:0000256" key="1">
    <source>
        <dbReference type="SAM" id="Phobius"/>
    </source>
</evidence>
<evidence type="ECO:0000313" key="2">
    <source>
        <dbReference type="EMBL" id="MCZ4222418.1"/>
    </source>
</evidence>
<gene>
    <name evidence="2" type="ORF">O0931_03825</name>
</gene>
<evidence type="ECO:0000313" key="3">
    <source>
        <dbReference type="Proteomes" id="UP001144341"/>
    </source>
</evidence>
<dbReference type="Proteomes" id="UP001144341">
    <property type="component" value="Unassembled WGS sequence"/>
</dbReference>
<feature type="transmembrane region" description="Helical" evidence="1">
    <location>
        <begin position="68"/>
        <end position="92"/>
    </location>
</feature>
<keyword evidence="1" id="KW-0812">Transmembrane</keyword>
<reference evidence="2" key="1">
    <citation type="submission" date="2022-12" db="EMBL/GenBank/DDBJ databases">
        <title>Genome sequence of SJ11.</title>
        <authorList>
            <person name="Woo H."/>
        </authorList>
    </citation>
    <scope>NUCLEOTIDE SEQUENCE</scope>
    <source>
        <strain evidence="2">SJ11</strain>
    </source>
</reference>